<feature type="region of interest" description="Disordered" evidence="1">
    <location>
        <begin position="109"/>
        <end position="145"/>
    </location>
</feature>
<comment type="caution">
    <text evidence="2">The sequence shown here is derived from an EMBL/GenBank/DDBJ whole genome shotgun (WGS) entry which is preliminary data.</text>
</comment>
<evidence type="ECO:0000313" key="2">
    <source>
        <dbReference type="EMBL" id="GBP34399.1"/>
    </source>
</evidence>
<feature type="region of interest" description="Disordered" evidence="1">
    <location>
        <begin position="60"/>
        <end position="94"/>
    </location>
</feature>
<evidence type="ECO:0000313" key="3">
    <source>
        <dbReference type="Proteomes" id="UP000299102"/>
    </source>
</evidence>
<organism evidence="2 3">
    <name type="scientific">Eumeta variegata</name>
    <name type="common">Bagworm moth</name>
    <name type="synonym">Eumeta japonica</name>
    <dbReference type="NCBI Taxonomy" id="151549"/>
    <lineage>
        <taxon>Eukaryota</taxon>
        <taxon>Metazoa</taxon>
        <taxon>Ecdysozoa</taxon>
        <taxon>Arthropoda</taxon>
        <taxon>Hexapoda</taxon>
        <taxon>Insecta</taxon>
        <taxon>Pterygota</taxon>
        <taxon>Neoptera</taxon>
        <taxon>Endopterygota</taxon>
        <taxon>Lepidoptera</taxon>
        <taxon>Glossata</taxon>
        <taxon>Ditrysia</taxon>
        <taxon>Tineoidea</taxon>
        <taxon>Psychidae</taxon>
        <taxon>Oiketicinae</taxon>
        <taxon>Eumeta</taxon>
    </lineage>
</organism>
<evidence type="ECO:0000256" key="1">
    <source>
        <dbReference type="SAM" id="MobiDB-lite"/>
    </source>
</evidence>
<keyword evidence="3" id="KW-1185">Reference proteome</keyword>
<sequence>MSPVPGRENRRIRFQLKLRLTSPVPPSSALGRRSGRAARPAHGAECSALRISHCRRIPDTSTHLVNEVGPPAERRPRQPLSPDVDKDGNEATSGDAYMYRVGCGAQGAGRALPHPCPRLTQFPAPRAAAAGARDESPKSPESYLS</sequence>
<dbReference type="EMBL" id="BGZK01000287">
    <property type="protein sequence ID" value="GBP34399.1"/>
    <property type="molecule type" value="Genomic_DNA"/>
</dbReference>
<reference evidence="2 3" key="1">
    <citation type="journal article" date="2019" name="Commun. Biol.">
        <title>The bagworm genome reveals a unique fibroin gene that provides high tensile strength.</title>
        <authorList>
            <person name="Kono N."/>
            <person name="Nakamura H."/>
            <person name="Ohtoshi R."/>
            <person name="Tomita M."/>
            <person name="Numata K."/>
            <person name="Arakawa K."/>
        </authorList>
    </citation>
    <scope>NUCLEOTIDE SEQUENCE [LARGE SCALE GENOMIC DNA]</scope>
</reference>
<dbReference type="AlphaFoldDB" id="A0A4C1V6X3"/>
<feature type="region of interest" description="Disordered" evidence="1">
    <location>
        <begin position="20"/>
        <end position="41"/>
    </location>
</feature>
<gene>
    <name evidence="2" type="ORF">EVAR_7452_1</name>
</gene>
<proteinExistence type="predicted"/>
<name>A0A4C1V6X3_EUMVA</name>
<protein>
    <submittedName>
        <fullName evidence="2">Uncharacterized protein</fullName>
    </submittedName>
</protein>
<accession>A0A4C1V6X3</accession>
<feature type="compositionally biased region" description="Low complexity" evidence="1">
    <location>
        <begin position="27"/>
        <end position="41"/>
    </location>
</feature>
<dbReference type="Proteomes" id="UP000299102">
    <property type="component" value="Unassembled WGS sequence"/>
</dbReference>